<organism evidence="9 10">
    <name type="scientific">Bartonella ancashensis</name>
    <dbReference type="NCBI Taxonomy" id="1318743"/>
    <lineage>
        <taxon>Bacteria</taxon>
        <taxon>Pseudomonadati</taxon>
        <taxon>Pseudomonadota</taxon>
        <taxon>Alphaproteobacteria</taxon>
        <taxon>Hyphomicrobiales</taxon>
        <taxon>Bartonellaceae</taxon>
        <taxon>Bartonella</taxon>
    </lineage>
</organism>
<dbReference type="EMBL" id="CP010401">
    <property type="protein sequence ID" value="ALE02965.1"/>
    <property type="molecule type" value="Genomic_DNA"/>
</dbReference>
<sequence length="409" mass="43429" precursor="true">MFFPFYFLFLVSYFSISFAVFANEEAGTVSDYSLATEADAFLLGSGGKTSQMYYSDLARPGAVARLKDIAEIQGVRSNQLVGYGLVIGLNRTGDSLRNSPFTEQSMRAMLDNLGISPPAGAARANNMAAVIVTAEIPPFATPGSRIDVTVSSLGDATSLQGGTLVMTPLLGADGQTYAVAQGNMIISGFGAQGVAESVTQGVPTSGRIPNGALVERKIEGNFNSNKEIILELRNSDFSTAVRVTDLVNIFSSQRYKTNVAKERDAKTIILSKPRDISVTRFIADIEQLPIPTDEVARVVVDERTGTVVIGEKVRVSRVAISHGSLTVRVTEQPLVSQPNPFSETGDTIVVPRTSVEVAQPPSNVGILNGVDLDNLVKGLNQIGVKPTAIIAVLQAIKTSGALHAELIVQ</sequence>
<comment type="subcellular location">
    <subcellularLocation>
        <location evidence="2 8">Bacterial flagellum basal body</location>
    </subcellularLocation>
</comment>
<keyword evidence="10" id="KW-1185">Reference proteome</keyword>
<dbReference type="AlphaFoldDB" id="A0A0M3T2L9"/>
<keyword evidence="9" id="KW-0966">Cell projection</keyword>
<dbReference type="STRING" id="1318743.PU02_0151"/>
<dbReference type="RefSeq" id="WP_144417860.1">
    <property type="nucleotide sequence ID" value="NZ_CP010401.1"/>
</dbReference>
<keyword evidence="5" id="KW-0574">Periplasm</keyword>
<evidence type="ECO:0000313" key="10">
    <source>
        <dbReference type="Proteomes" id="UP000057213"/>
    </source>
</evidence>
<dbReference type="OrthoDB" id="9786431at2"/>
<name>A0A0M3T2L9_9HYPH</name>
<gene>
    <name evidence="8" type="primary">flgI</name>
    <name evidence="9" type="ORF">PU02_0151</name>
</gene>
<dbReference type="GO" id="GO:0071973">
    <property type="term" value="P:bacterial-type flagellum-dependent cell motility"/>
    <property type="evidence" value="ECO:0007669"/>
    <property type="project" value="InterPro"/>
</dbReference>
<keyword evidence="4 8" id="KW-0732">Signal</keyword>
<proteinExistence type="inferred from homology"/>
<dbReference type="Pfam" id="PF02119">
    <property type="entry name" value="FlgI"/>
    <property type="match status" value="1"/>
</dbReference>
<evidence type="ECO:0000256" key="6">
    <source>
        <dbReference type="ARBA" id="ARBA00023143"/>
    </source>
</evidence>
<evidence type="ECO:0000256" key="2">
    <source>
        <dbReference type="ARBA" id="ARBA00004117"/>
    </source>
</evidence>
<dbReference type="GO" id="GO:0030288">
    <property type="term" value="C:outer membrane-bounded periplasmic space"/>
    <property type="evidence" value="ECO:0007669"/>
    <property type="project" value="InterPro"/>
</dbReference>
<dbReference type="HAMAP" id="MF_00416">
    <property type="entry name" value="FlgI"/>
    <property type="match status" value="1"/>
</dbReference>
<comment type="subunit">
    <text evidence="8">The basal body constitutes a major portion of the flagellar organelle and consists of four rings (L,P,S, and M) mounted on a central rod.</text>
</comment>
<dbReference type="PANTHER" id="PTHR30381:SF0">
    <property type="entry name" value="FLAGELLAR P-RING PROTEIN"/>
    <property type="match status" value="1"/>
</dbReference>
<comment type="function">
    <text evidence="1 8">Assembles around the rod to form the L-ring and probably protects the motor/basal body from shearing forces during rotation.</text>
</comment>
<evidence type="ECO:0000256" key="8">
    <source>
        <dbReference type="HAMAP-Rule" id="MF_00416"/>
    </source>
</evidence>
<dbReference type="PRINTS" id="PR01010">
    <property type="entry name" value="FLGPRINGFLGI"/>
</dbReference>
<evidence type="ECO:0000256" key="7">
    <source>
        <dbReference type="ARBA" id="ARBA00032344"/>
    </source>
</evidence>
<dbReference type="KEGG" id="banc:PU02_0151"/>
<comment type="similarity">
    <text evidence="8">Belongs to the FlgI family.</text>
</comment>
<reference evidence="9 10" key="1">
    <citation type="journal article" date="2015" name="Genome Announc.">
        <title>Complete Genome Sequence of Bartonella ancashensis Strain 20.00, Isolated from the Blood of a Patient with Verruga Peruana.</title>
        <authorList>
            <person name="Hang J."/>
            <person name="Mullins K.E."/>
            <person name="Clifford R.J."/>
            <person name="Onmus-Leone F."/>
            <person name="Yang Y."/>
            <person name="Jiang J."/>
            <person name="Leguia M."/>
            <person name="Kasper M.R."/>
            <person name="Maguina C."/>
            <person name="Lesho E.P."/>
            <person name="Jarman R.G."/>
            <person name="Richards A.L."/>
            <person name="Blazes D."/>
        </authorList>
    </citation>
    <scope>NUCLEOTIDE SEQUENCE [LARGE SCALE GENOMIC DNA]</scope>
    <source>
        <strain evidence="9 10">20.00</strain>
    </source>
</reference>
<dbReference type="GO" id="GO:0009428">
    <property type="term" value="C:bacterial-type flagellum basal body, distal rod, P ring"/>
    <property type="evidence" value="ECO:0007669"/>
    <property type="project" value="InterPro"/>
</dbReference>
<dbReference type="NCBIfam" id="NF003676">
    <property type="entry name" value="PRK05303.1"/>
    <property type="match status" value="1"/>
</dbReference>
<feature type="chain" id="PRO_5008991898" description="Flagellar P-ring protein" evidence="8">
    <location>
        <begin position="23"/>
        <end position="409"/>
    </location>
</feature>
<keyword evidence="9" id="KW-0282">Flagellum</keyword>
<protein>
    <recommendedName>
        <fullName evidence="3 8">Flagellar P-ring protein</fullName>
    </recommendedName>
    <alternativeName>
        <fullName evidence="7 8">Basal body P-ring protein</fullName>
    </alternativeName>
</protein>
<evidence type="ECO:0000256" key="4">
    <source>
        <dbReference type="ARBA" id="ARBA00022729"/>
    </source>
</evidence>
<feature type="signal peptide" evidence="8">
    <location>
        <begin position="1"/>
        <end position="22"/>
    </location>
</feature>
<accession>A0A0M3T2L9</accession>
<evidence type="ECO:0000256" key="5">
    <source>
        <dbReference type="ARBA" id="ARBA00022764"/>
    </source>
</evidence>
<dbReference type="PATRIC" id="fig|1318743.3.peg.156"/>
<dbReference type="PANTHER" id="PTHR30381">
    <property type="entry name" value="FLAGELLAR P-RING PERIPLASMIC PROTEIN FLGI"/>
    <property type="match status" value="1"/>
</dbReference>
<evidence type="ECO:0000256" key="3">
    <source>
        <dbReference type="ARBA" id="ARBA00019515"/>
    </source>
</evidence>
<dbReference type="Proteomes" id="UP000057213">
    <property type="component" value="Chromosome"/>
</dbReference>
<dbReference type="GO" id="GO:0005198">
    <property type="term" value="F:structural molecule activity"/>
    <property type="evidence" value="ECO:0007669"/>
    <property type="project" value="InterPro"/>
</dbReference>
<keyword evidence="6 8" id="KW-0975">Bacterial flagellum</keyword>
<dbReference type="InterPro" id="IPR001782">
    <property type="entry name" value="Flag_FlgI"/>
</dbReference>
<evidence type="ECO:0000256" key="1">
    <source>
        <dbReference type="ARBA" id="ARBA00002591"/>
    </source>
</evidence>
<evidence type="ECO:0000313" key="9">
    <source>
        <dbReference type="EMBL" id="ALE02965.1"/>
    </source>
</evidence>
<keyword evidence="9" id="KW-0969">Cilium</keyword>